<organism evidence="4 5">
    <name type="scientific">Variovorax guangxiensis</name>
    <dbReference type="NCBI Taxonomy" id="1775474"/>
    <lineage>
        <taxon>Bacteria</taxon>
        <taxon>Pseudomonadati</taxon>
        <taxon>Pseudomonadota</taxon>
        <taxon>Betaproteobacteria</taxon>
        <taxon>Burkholderiales</taxon>
        <taxon>Comamonadaceae</taxon>
        <taxon>Variovorax</taxon>
    </lineage>
</organism>
<dbReference type="Proteomes" id="UP000319212">
    <property type="component" value="Unassembled WGS sequence"/>
</dbReference>
<protein>
    <submittedName>
        <fullName evidence="4">Outer membrane protein assembly factor BamE</fullName>
    </submittedName>
</protein>
<gene>
    <name evidence="4" type="primary">bamE</name>
    <name evidence="4" type="ORF">EAH82_18705</name>
</gene>
<evidence type="ECO:0000256" key="1">
    <source>
        <dbReference type="ARBA" id="ARBA00022729"/>
    </source>
</evidence>
<feature type="domain" description="Outer membrane protein assembly factor BamE" evidence="3">
    <location>
        <begin position="56"/>
        <end position="122"/>
    </location>
</feature>
<reference evidence="4 5" key="1">
    <citation type="journal article" date="2019" name="Environ. Microbiol.">
        <title>Species interactions and distinct microbial communities in high Arctic permafrost affected cryosols are associated with the CH4 and CO2 gas fluxes.</title>
        <authorList>
            <person name="Altshuler I."/>
            <person name="Hamel J."/>
            <person name="Turney S."/>
            <person name="Magnuson E."/>
            <person name="Levesque R."/>
            <person name="Greer C."/>
            <person name="Whyte L.G."/>
        </authorList>
    </citation>
    <scope>NUCLEOTIDE SEQUENCE [LARGE SCALE GENOMIC DNA]</scope>
    <source>
        <strain evidence="4 5">S06.C</strain>
    </source>
</reference>
<comment type="caution">
    <text evidence="4">The sequence shown here is derived from an EMBL/GenBank/DDBJ whole genome shotgun (WGS) entry which is preliminary data.</text>
</comment>
<dbReference type="AlphaFoldDB" id="A0A502DE00"/>
<sequence length="150" mass="16670">MGRQGHETGQRLCARVAELLAFCCVGALAGCVTHRSDDFGERPVFPSAQNATRPEGSFPNRDFLAQVEPGLRKSHLLQWFGPPHFGEGLLGVREWDYIFHFHSGGGITTCRYKVVFDRAYVAQSFHWQPKVCGDWLTVKVPAQARGQAAP</sequence>
<dbReference type="PROSITE" id="PS51257">
    <property type="entry name" value="PROKAR_LIPOPROTEIN"/>
    <property type="match status" value="1"/>
</dbReference>
<accession>A0A502DE00</accession>
<evidence type="ECO:0000313" key="5">
    <source>
        <dbReference type="Proteomes" id="UP000319212"/>
    </source>
</evidence>
<dbReference type="Gene3D" id="3.30.1450.10">
    <property type="match status" value="1"/>
</dbReference>
<proteinExistence type="predicted"/>
<dbReference type="EMBL" id="RCZI01000006">
    <property type="protein sequence ID" value="TPG23887.1"/>
    <property type="molecule type" value="Genomic_DNA"/>
</dbReference>
<keyword evidence="1" id="KW-0732">Signal</keyword>
<evidence type="ECO:0000313" key="4">
    <source>
        <dbReference type="EMBL" id="TPG23887.1"/>
    </source>
</evidence>
<evidence type="ECO:0000256" key="2">
    <source>
        <dbReference type="ARBA" id="ARBA00023136"/>
    </source>
</evidence>
<dbReference type="InterPro" id="IPR007450">
    <property type="entry name" value="BamE_dom"/>
</dbReference>
<name>A0A502DE00_9BURK</name>
<dbReference type="InterPro" id="IPR037873">
    <property type="entry name" value="BamE-like"/>
</dbReference>
<dbReference type="GO" id="GO:0019867">
    <property type="term" value="C:outer membrane"/>
    <property type="evidence" value="ECO:0007669"/>
    <property type="project" value="InterPro"/>
</dbReference>
<evidence type="ECO:0000259" key="3">
    <source>
        <dbReference type="Pfam" id="PF04355"/>
    </source>
</evidence>
<dbReference type="Pfam" id="PF04355">
    <property type="entry name" value="BamE"/>
    <property type="match status" value="1"/>
</dbReference>
<keyword evidence="2" id="KW-0472">Membrane</keyword>